<reference evidence="1 2" key="1">
    <citation type="submission" date="2019-02" db="EMBL/GenBank/DDBJ databases">
        <title>Deep-cultivation of Planctomycetes and their phenomic and genomic characterization uncovers novel biology.</title>
        <authorList>
            <person name="Wiegand S."/>
            <person name="Jogler M."/>
            <person name="Boedeker C."/>
            <person name="Pinto D."/>
            <person name="Vollmers J."/>
            <person name="Rivas-Marin E."/>
            <person name="Kohn T."/>
            <person name="Peeters S.H."/>
            <person name="Heuer A."/>
            <person name="Rast P."/>
            <person name="Oberbeckmann S."/>
            <person name="Bunk B."/>
            <person name="Jeske O."/>
            <person name="Meyerdierks A."/>
            <person name="Storesund J.E."/>
            <person name="Kallscheuer N."/>
            <person name="Luecker S."/>
            <person name="Lage O.M."/>
            <person name="Pohl T."/>
            <person name="Merkel B.J."/>
            <person name="Hornburger P."/>
            <person name="Mueller R.-W."/>
            <person name="Bruemmer F."/>
            <person name="Labrenz M."/>
            <person name="Spormann A.M."/>
            <person name="Op den Camp H."/>
            <person name="Overmann J."/>
            <person name="Amann R."/>
            <person name="Jetten M.S.M."/>
            <person name="Mascher T."/>
            <person name="Medema M.H."/>
            <person name="Devos D.P."/>
            <person name="Kaster A.-K."/>
            <person name="Ovreas L."/>
            <person name="Rohde M."/>
            <person name="Galperin M.Y."/>
            <person name="Jogler C."/>
        </authorList>
    </citation>
    <scope>NUCLEOTIDE SEQUENCE [LARGE SCALE GENOMIC DNA]</scope>
    <source>
        <strain evidence="1 2">Mal33</strain>
    </source>
</reference>
<protein>
    <submittedName>
        <fullName evidence="1">Uncharacterized protein</fullName>
    </submittedName>
</protein>
<proteinExistence type="predicted"/>
<name>A0A518J042_9BACT</name>
<evidence type="ECO:0000313" key="1">
    <source>
        <dbReference type="EMBL" id="QDV58708.1"/>
    </source>
</evidence>
<dbReference type="AlphaFoldDB" id="A0A518J042"/>
<gene>
    <name evidence="1" type="ORF">Mal33_47320</name>
</gene>
<organism evidence="1 2">
    <name type="scientific">Rosistilla oblonga</name>
    <dbReference type="NCBI Taxonomy" id="2527990"/>
    <lineage>
        <taxon>Bacteria</taxon>
        <taxon>Pseudomonadati</taxon>
        <taxon>Planctomycetota</taxon>
        <taxon>Planctomycetia</taxon>
        <taxon>Pirellulales</taxon>
        <taxon>Pirellulaceae</taxon>
        <taxon>Rosistilla</taxon>
    </lineage>
</organism>
<dbReference type="RefSeq" id="WP_145289319.1">
    <property type="nucleotide sequence ID" value="NZ_CP036318.1"/>
</dbReference>
<dbReference type="Proteomes" id="UP000316770">
    <property type="component" value="Chromosome"/>
</dbReference>
<dbReference type="EMBL" id="CP036318">
    <property type="protein sequence ID" value="QDV58708.1"/>
    <property type="molecule type" value="Genomic_DNA"/>
</dbReference>
<evidence type="ECO:0000313" key="2">
    <source>
        <dbReference type="Proteomes" id="UP000316770"/>
    </source>
</evidence>
<keyword evidence="2" id="KW-1185">Reference proteome</keyword>
<accession>A0A518J042</accession>
<sequence length="235" mass="27162">MSLTSLLDKIAGRQQQRRLSKWSDYKTLVAEICDGKEPDDDKVATVLADNEKSLDELRDDAKLLARRRKLRAEMDAIEPLESEAVKVDRKISEAEQAFEAMTAKHEEQTSPLYIRRNEIKAIRKRATQARSELRDSCEDRELVSAYESVLEDLHEAQHERAGIDEEITKRESWIRQDKEKAEVTHVVQEQRRYRSQAKEHERILADLKATREPVTQTVGQLGSQLSMIENQLLVP</sequence>